<keyword evidence="2" id="KW-0472">Membrane</keyword>
<keyword evidence="2" id="KW-0812">Transmembrane</keyword>
<keyword evidence="4" id="KW-1185">Reference proteome</keyword>
<feature type="region of interest" description="Disordered" evidence="1">
    <location>
        <begin position="221"/>
        <end position="242"/>
    </location>
</feature>
<evidence type="ECO:0000313" key="3">
    <source>
        <dbReference type="EMBL" id="AFZ79892.1"/>
    </source>
</evidence>
<feature type="transmembrane region" description="Helical" evidence="2">
    <location>
        <begin position="3281"/>
        <end position="3303"/>
    </location>
</feature>
<dbReference type="STRING" id="1537102.L0AWE5"/>
<evidence type="ECO:0000313" key="4">
    <source>
        <dbReference type="Proteomes" id="UP000031512"/>
    </source>
</evidence>
<feature type="transmembrane region" description="Helical" evidence="2">
    <location>
        <begin position="3323"/>
        <end position="3347"/>
    </location>
</feature>
<feature type="compositionally biased region" description="Polar residues" evidence="1">
    <location>
        <begin position="222"/>
        <end position="238"/>
    </location>
</feature>
<protein>
    <submittedName>
        <fullName evidence="3">Uncharacterized protein</fullName>
    </submittedName>
</protein>
<keyword evidence="2" id="KW-1133">Transmembrane helix</keyword>
<dbReference type="Proteomes" id="UP000031512">
    <property type="component" value="Chromosome 1"/>
</dbReference>
<sequence>MLQVILNRLIRIFGRQTLEKWIPLDRLCVTSLTDPEIHLANVPLPDVLFESISVPFSLVKSNISRVVVKCPWTSFFKNFAKDSLKIDVEGVEIVVRTKHLCEFQDELARSSFERKKLKDLAKAAKPSKKKIAKVVNALCVTVRDVKLTLVDDVLHSEPFSIVIRADVVELSGMDPGDPVLEPNQRRGILDSLLIALLVRSRGVQMWHLVYKDGEEELDAESSMDSWGTIESKQTSRTSPEIDECGTWMDQEGKAEPVSEEELSNYSHSSDEMFESDDEGAANILNVKRSAFCLGCSGIDVADVTIEHEVKDANLRYLSILKLPYTVYKVTPSAGITFTLMFKQWDVSALALQKDSGKDVLRSMDIGICADSDKLGRGTNYGYLFDGRIRYEPFAVTMTTAGMEVLYNFIKHIQLVSFYRALLLENFNAMPSIHDCRKYVNVLGKPQILHAMDSDFIEKFEKATPIPIVVQLRNISKSFGKTGNLLQDMCSLCDGNANHFGNQSWFRGERGLTVTIPNVQLEMISASQLHEYIEGVTVDKKHLPCVIFHTDILRVVSESKINKCSRTRIMISKPVLRYAKIRALAERRSFSAKVSFRHVLDDRLLVYPDALFDANDDEKDMELTFEGYGNAVKATYLQMPKMNLVINTLYHFYSTVGPDAFKDIEKGYINLDVLYERTERLGVGNAEIMDKIREGLRRPIRSIFKGSFKDISLRLYISTVTGTSKPVIDRDAEMIYLENDALLSQWDYCKDIAEPLCEDVNDPFTIISIDAIPYKVDSMVIRNSAELETIISTSIKMSPADLVEVWYKNTRDLDFIFEGFDGEIRDVLLIKTSGFEILKDGGRYLHLAMGDVNAALSSSDDFVEAEDLEIASVKEIKFAQEVKTFSLQIEHVHLSFMHQLVDAMLKSGILLMRADLIKVIDRLKDFGCVGDSVYARGHGHVQDAMESECNEGIIKMMQNYTLDVDALKGSVLTSWPKVVDDAEKFLIKVVDTRLDLENFRASIKNIHGEFGMSPKSVKLKIGGTTLVKDKTHVLIACCIDDLVHCRITENEVKDGQVFIEYIEDGSQQVANVKVEIQNFHHRIDADFIDECKQIAECIDMKSGGGKRNLSLRISLYNSSLHYFGVGIKLELYAMLSCFQRAKSLDLSLKIPRMHVLTCVNFEDLLSFSLINLAFKMVPKDNVERAHFSISHCALWGFYDVYGQNEVERMNGQEAVNVLLTLLQEDWYSQLIRAMIPSSELCFGAKNQKALVPIFVSKVPMGVRLAPLLNAKWIKEWLDDVSTEPEPDVFVANVLKHFNQSLDSRDCDFLSANFKISRIDECKIITGSASLSNCSILLHLEPIMSLVEELKRLDFSALQSRDKGGPAIVTISVGVDMDVSFPITLDSATRILMPLEMLPSVSAHNEKEIRNENIRILCKSTIPRTFSRICFNVESRCQKVQGLHMLPDDLVGVDKEDLAILAAAEEQRYAFLDYFDEIKMVTFLHCENLTTVLYRIPAGFTTRSMDDGSAMQIVSIQSPLGSGILEPSKDSYNLCAISLQNIVLDSCCTPSRDTHLNFSLESIKVVDSVGKFLIRSIPDNASHKLKAQVSATLTRRGNAIAIKCNIEKTRTEIQPEGLEPFFEVLKDIKRVGKGSKELSRNDSALDVPTSTTTKDVLIRLNLYEIWIHPSASTDTECIEKARSYKFLQYKRPSKQYIEPDTIPVILKTAHRIENPCMDAEDDNVLNILGIMSSITFQICDQRREVEMKYLGICMGHAKNIGDDVTMLADEKGDLFHMDTLGPSTMDRSEFGPRMLLETHAGMLNIDEEADKVNISSQLNKIKVHLTVDNIFHFMNLKPLLFDPYARLVNMLIQTRRRNEPDAASQMHCSDSLFEDIRHLFSKHGMELETMCNVQYNDYVSVNHNSVKFTESVLSLIGPINHLFWKKGDKEITVSFKSQDSHFTLVSGINDLVISLNLHEAKLQAIHGAPSGISHTILDSSLLFNISLMSSSLEDTMLRNTLVTAQILRKGGLIDRPSLVTNLCISGIVLELNSRIIQLFQYVSSISSILSGKCDPSISINLYNALGIEICVLSGISSNIYDKVLTMPPGTVTSVPDRELLIFLKRSSVDAIDGAGREWIMEEYKNLLFGNSNNVKNLLGLFNNSGDIHGTNYGIPSLPKGWDQLDTFLFLGKYENAPRLLKFPNTGYVILVEPSIDPFTSQINVTVSSSISIQNSTSLNFIISQDPKVGYLKKLAYKITKKNEPSQQYQSLYINAYTSANIPISWFGNGIMPMIAPMFPNQFENTNEIPFPQLHLLLNKHRFVESELESQSLFALKFRGYLGFKCSLAYSEISHEDDHAIVYYKFVITIEPMIKIINSLPFNVVLYVSLSKNIMAQEEDSDDIYQLMTSYRAVKKLSSREAWGIPFSEQRIFLRVAIQGAPLRSMSDAFYPLCTFISNTFSLNLPSFGRTSTVKPLKFLAGQFEALEKPFIPVMDAVTEFFKNKEYFQYMKRIQATFEVSRNSITIIWPFSFENITNSFIALNGYIIPPGFKLHGNLQDATNSRIRAFINTSESLFLHTNQSGRLDLTSTTTLRSPIYLNVPIEILKRYAFSNSSIQGPLDIEPILENIKDKIQYKSRIANPKRISMDDVNVENTQIGAVASNFNSTNLTLGCTVRYSSFPYNTCKIVVISNLFTFVNKLPFSICIRGVTADGGIEEFGNDNELEGISNCLVITPGETCELNTPCTHACVIKLENGNYSSKFPLIPPRVPTNFQLELNSENVAYTTMASRGILIQVNVISGKFAESKLPYTYNGYYFVLSIPNTSHYQVLNITRYTLAYTVPENVKTMEAKMVEEHSQVQFGGKADYKIGILPPNCITHYVPSTYKITQQHEIALKVLNSGSDWTIHPFSIHTASVSGLCFLLDEMNREIYTATILRHDGSRILVIVESRDVAAEIKACKGAIMRNEIQTPWSSITINVKTPRITLTLKRKRRVIIAAHFTNLAVSFCQRIFGTSDSEEGSTGALSTIHLNLMIKAIHIDHFLHGFIPVILKSLAKRHSKQESFLECKLAGSIYSRDTPLVVDSANIKTSPLSINIEMRVIEQIVDYLEMVKLQINTDETARESLVRPEPKWSEMKATHPVYILDFCIEPINLVLAIRTSDVKLSRQTLQLLDALPLDTPSVCVHFASEKRSYSVFSLGELAHSLKHSYLRQLIRQSLPTAWLSNSFAVIYGVGKGLIFLVTQPFTCAKQFGGIVPSMEGFVFGIGNGVKFLVLYIVGGIAQSMGHVLNVLQKILGRKRARPLGILDALWLGINGVLLDIFVRPWKKIVIDFKRGKGNRETRGKICLKLATNLVQCILCPVFAAVNMLITVAEGLSNVLLGDLEQFTHIYESDQLEKPQASGVNFGISNFDSGSKEDGTRESNTFIKRMKTATMRKFY</sequence>
<dbReference type="VEuPathDB" id="PiroplasmaDB:BEWA_027410"/>
<dbReference type="EMBL" id="CP001669">
    <property type="protein sequence ID" value="AFZ79892.1"/>
    <property type="molecule type" value="Genomic_DNA"/>
</dbReference>
<dbReference type="KEGG" id="beq:BEWA_027410"/>
<reference evidence="3 4" key="1">
    <citation type="journal article" date="2012" name="BMC Genomics">
        <title>Comparative genomic analysis and phylogenetic position of Theileria equi.</title>
        <authorList>
            <person name="Kappmeyer L.S."/>
            <person name="Thiagarajan M."/>
            <person name="Herndon D.R."/>
            <person name="Ramsay J.D."/>
            <person name="Caler E."/>
            <person name="Djikeng A."/>
            <person name="Gillespie J.J."/>
            <person name="Lau A.O."/>
            <person name="Roalson E.H."/>
            <person name="Silva J.C."/>
            <person name="Silva M.G."/>
            <person name="Suarez C.E."/>
            <person name="Ueti M.W."/>
            <person name="Nene V.M."/>
            <person name="Mealey R.H."/>
            <person name="Knowles D.P."/>
            <person name="Brayton K.A."/>
        </authorList>
    </citation>
    <scope>NUCLEOTIDE SEQUENCE [LARGE SCALE GENOMIC DNA]</scope>
    <source>
        <strain evidence="3 4">WA</strain>
    </source>
</reference>
<gene>
    <name evidence="3" type="ORF">BEWA_027410</name>
</gene>
<name>L0AWE5_THEEQ</name>
<feature type="transmembrane region" description="Helical" evidence="2">
    <location>
        <begin position="3239"/>
        <end position="3261"/>
    </location>
</feature>
<dbReference type="OrthoDB" id="361476at2759"/>
<evidence type="ECO:0000256" key="1">
    <source>
        <dbReference type="SAM" id="MobiDB-lite"/>
    </source>
</evidence>
<dbReference type="GeneID" id="15803538"/>
<proteinExistence type="predicted"/>
<evidence type="ECO:0000256" key="2">
    <source>
        <dbReference type="SAM" id="Phobius"/>
    </source>
</evidence>
<dbReference type="RefSeq" id="XP_004829558.1">
    <property type="nucleotide sequence ID" value="XM_004829501.1"/>
</dbReference>
<accession>L0AWE5</accession>
<dbReference type="eggNOG" id="ENOG502S2WF">
    <property type="taxonomic scope" value="Eukaryota"/>
</dbReference>
<feature type="transmembrane region" description="Helical" evidence="2">
    <location>
        <begin position="3199"/>
        <end position="3219"/>
    </location>
</feature>
<organism evidence="3 4">
    <name type="scientific">Theileria equi strain WA</name>
    <dbReference type="NCBI Taxonomy" id="1537102"/>
    <lineage>
        <taxon>Eukaryota</taxon>
        <taxon>Sar</taxon>
        <taxon>Alveolata</taxon>
        <taxon>Apicomplexa</taxon>
        <taxon>Aconoidasida</taxon>
        <taxon>Piroplasmida</taxon>
        <taxon>Theileriidae</taxon>
        <taxon>Theileria</taxon>
    </lineage>
</organism>